<feature type="compositionally biased region" description="Basic and acidic residues" evidence="1">
    <location>
        <begin position="1257"/>
        <end position="1266"/>
    </location>
</feature>
<feature type="region of interest" description="Disordered" evidence="1">
    <location>
        <begin position="1230"/>
        <end position="1317"/>
    </location>
</feature>
<name>A0A2A9MB71_BESBE</name>
<accession>A0A2A9MB71</accession>
<feature type="compositionally biased region" description="Basic and acidic residues" evidence="1">
    <location>
        <begin position="1387"/>
        <end position="1402"/>
    </location>
</feature>
<feature type="compositionally biased region" description="Basic and acidic residues" evidence="1">
    <location>
        <begin position="598"/>
        <end position="610"/>
    </location>
</feature>
<feature type="compositionally biased region" description="Basic and acidic residues" evidence="1">
    <location>
        <begin position="1585"/>
        <end position="1598"/>
    </location>
</feature>
<dbReference type="PANTHER" id="PTHR43721">
    <property type="entry name" value="ELONGATION FACTOR TU-RELATED"/>
    <property type="match status" value="1"/>
</dbReference>
<feature type="region of interest" description="Disordered" evidence="1">
    <location>
        <begin position="1425"/>
        <end position="1487"/>
    </location>
</feature>
<evidence type="ECO:0000313" key="2">
    <source>
        <dbReference type="EMBL" id="PFH33176.1"/>
    </source>
</evidence>
<feature type="region of interest" description="Disordered" evidence="1">
    <location>
        <begin position="779"/>
        <end position="817"/>
    </location>
</feature>
<feature type="compositionally biased region" description="Low complexity" evidence="1">
    <location>
        <begin position="117"/>
        <end position="126"/>
    </location>
</feature>
<feature type="compositionally biased region" description="Basic and acidic residues" evidence="1">
    <location>
        <begin position="337"/>
        <end position="347"/>
    </location>
</feature>
<feature type="region of interest" description="Disordered" evidence="1">
    <location>
        <begin position="874"/>
        <end position="909"/>
    </location>
</feature>
<feature type="compositionally biased region" description="Basic and acidic residues" evidence="1">
    <location>
        <begin position="1289"/>
        <end position="1311"/>
    </location>
</feature>
<gene>
    <name evidence="2" type="ORF">BESB_083750</name>
</gene>
<feature type="compositionally biased region" description="Polar residues" evidence="1">
    <location>
        <begin position="1272"/>
        <end position="1284"/>
    </location>
</feature>
<feature type="region of interest" description="Disordered" evidence="1">
    <location>
        <begin position="283"/>
        <end position="386"/>
    </location>
</feature>
<keyword evidence="3" id="KW-1185">Reference proteome</keyword>
<feature type="region of interest" description="Disordered" evidence="1">
    <location>
        <begin position="637"/>
        <end position="698"/>
    </location>
</feature>
<evidence type="ECO:0000256" key="1">
    <source>
        <dbReference type="SAM" id="MobiDB-lite"/>
    </source>
</evidence>
<feature type="region of interest" description="Disordered" evidence="1">
    <location>
        <begin position="566"/>
        <end position="611"/>
    </location>
</feature>
<reference evidence="2 3" key="1">
    <citation type="submission" date="2017-09" db="EMBL/GenBank/DDBJ databases">
        <title>Genome sequencing of Besnoitia besnoiti strain Bb-Ger1.</title>
        <authorList>
            <person name="Schares G."/>
            <person name="Venepally P."/>
            <person name="Lorenzi H.A."/>
        </authorList>
    </citation>
    <scope>NUCLEOTIDE SEQUENCE [LARGE SCALE GENOMIC DNA]</scope>
    <source>
        <strain evidence="2 3">Bb-Ger1</strain>
    </source>
</reference>
<protein>
    <recommendedName>
        <fullName evidence="4">Tr-type G domain-containing protein</fullName>
    </recommendedName>
</protein>
<dbReference type="VEuPathDB" id="ToxoDB:BESB_083750"/>
<dbReference type="InterPro" id="IPR050055">
    <property type="entry name" value="EF-Tu_GTPase"/>
</dbReference>
<feature type="compositionally biased region" description="Basic and acidic residues" evidence="1">
    <location>
        <begin position="292"/>
        <end position="302"/>
    </location>
</feature>
<feature type="region of interest" description="Disordered" evidence="1">
    <location>
        <begin position="1562"/>
        <end position="1610"/>
    </location>
</feature>
<feature type="region of interest" description="Disordered" evidence="1">
    <location>
        <begin position="436"/>
        <end position="463"/>
    </location>
</feature>
<feature type="compositionally biased region" description="Low complexity" evidence="1">
    <location>
        <begin position="444"/>
        <end position="460"/>
    </location>
</feature>
<dbReference type="InterPro" id="IPR027417">
    <property type="entry name" value="P-loop_NTPase"/>
</dbReference>
<dbReference type="GO" id="GO:0003746">
    <property type="term" value="F:translation elongation factor activity"/>
    <property type="evidence" value="ECO:0007669"/>
    <property type="project" value="TreeGrafter"/>
</dbReference>
<dbReference type="SUPFAM" id="SSF52540">
    <property type="entry name" value="P-loop containing nucleoside triphosphate hydrolases"/>
    <property type="match status" value="1"/>
</dbReference>
<feature type="compositionally biased region" description="Basic and acidic residues" evidence="1">
    <location>
        <begin position="313"/>
        <end position="330"/>
    </location>
</feature>
<dbReference type="OrthoDB" id="248233at2759"/>
<proteinExistence type="predicted"/>
<feature type="compositionally biased region" description="Low complexity" evidence="1">
    <location>
        <begin position="1153"/>
        <end position="1164"/>
    </location>
</feature>
<feature type="compositionally biased region" description="Low complexity" evidence="1">
    <location>
        <begin position="1367"/>
        <end position="1386"/>
    </location>
</feature>
<organism evidence="2 3">
    <name type="scientific">Besnoitia besnoiti</name>
    <name type="common">Apicomplexan protozoan</name>
    <dbReference type="NCBI Taxonomy" id="94643"/>
    <lineage>
        <taxon>Eukaryota</taxon>
        <taxon>Sar</taxon>
        <taxon>Alveolata</taxon>
        <taxon>Apicomplexa</taxon>
        <taxon>Conoidasida</taxon>
        <taxon>Coccidia</taxon>
        <taxon>Eucoccidiorida</taxon>
        <taxon>Eimeriorina</taxon>
        <taxon>Sarcocystidae</taxon>
        <taxon>Besnoitia</taxon>
    </lineage>
</organism>
<sequence length="1689" mass="176763">MVAANLGDFFSDTDEPEGGRCSRRDALRQRRQCEKGGRFARAKLSEDSPETHAKRDGGKPGRSADAEHPLPANDGFPRLCPAFSPGTTARRDSAVAGDGARRGTRPPAREGVTPGGAASAAEAVSAQPRPRRRSAGGRNGESWGKAQKARAETLLRNASLKEDEEMVKALLKHAQGRRGPLVYDAERNEGNVEYKLFLTQLTPAKLAHRTTQMKYRMQEGAGVCFYLLGVADGGLGVGISSRYMRESLDAVARMAAALGASAAVVGLQRVAETEADAPHAAADCGLHGEAGQTEKEKKNKSEEGEDEGVGEARAQETKAKAAEKAGERRSARGQRAAHADMPERALTGDEALQAPRESGGCHGKGGEWAGREGYGKGATTRRPAAMPEEKHIDRFAREKTPEGARCDWEAILENEDETSTARWVACVRVSQNQSAALCSPRPPSRGGAPGARSALSPAGPTASPRARDLRIAVLGAHGVGKSSLVAVLADEGTLDDGEGSARLQLCTHPHEVLLGATSALHFASLPLSLSPANSQPLPRAAGGLFAAAACPLPVPPFAEAAGRSFLATREPKEPRARRQAEGDTNPPGYSLSGSKGEIGSKGESACDRKPCSRGSGIVQGEGAYGCIDTALDAKAPGVRTPRASQDSGWAPSGVRGESPSVAVSLGSPEEAEDQALQAAAEARGESDEMRGESRRSDAEDCATDISLLDMAGHPKYIKSSLTGLLCECVAHVVLVVDASAEADPVPVQLQQARVLLATALLLLRLPFTLVFNKWEKRRQLRRKPPRAPAPRGPSSLRCLSAAPAPSTGGSNAARDEDAATDVNADMEADAERAEKAQLCAEVLGNLQAMFGVAAAALSAAYVPGPLGLSDVQRGQRDAFDKTSARAESPDDARAGRRGLPPPSPPVRGAEATLKEGREGEGGDGHAEISAGEHECEALLRTCIAAATRRELPVARGGGEGAAASSAERFMAAAGSRLSLQCCESFCVSCVDGCGTEELRRSLQVCAASVDQDWLTMRGRGAREWEVLRPFRLRPLPARSGASILSLPRACASASSALSPPPAGVTRTSASCESRAVVTSSSSSAASRVSLSSRSASSSSPASSPPAFLVTQVFPRCRATATERPDEENLFADSPSAATTVAPRPRSGGPPAPLRALSFSASPVSFPEPPPQPAEDHRSGGDAATALHQDARPTTDYEAPTHANERAASVVLGGVLLQGCLQVGDCVLSGPFTSPRRRAGRGGDTPSAAGEPGSECAGARRPERPSCEGENETAWNERSSHSLGQASDAGSREGGVHESGKRKEAAAEKNGDAETELVADETEFTWHWARVDSIRDSARQAVAFIPDSDTPIKCSLAVVFLASLPPVSGAGARPSREASAAAEAPKAAAERRPAGFDRPREEAGAGFASRLRPGLLLVRVGENQPTTCAQGDSDAATPPQLSLGLEGHRGAGDVRDPAARSAGGQEAQTPPAGRPLRDGERQRASRPALRLPQPVAACWCRVHVLAHPSALRRFSTLAVYAHAVRQAAEVLAILPETATAEEIAEATDSAAACLRGRTRFRASRLRGSDEPQAPRRRRREEEGAEALEKNEIGDAERRQSRSRAGRQARGLRSLSEAQAPFLCRVSPDHVLAPLETGFVLLHFIAGSGGEVLAADLPLVVCNGVDIQGIGHVLAPCPDIPFISQKHYAGG</sequence>
<feature type="region of interest" description="Disordered" evidence="1">
    <location>
        <begin position="1121"/>
        <end position="1182"/>
    </location>
</feature>
<evidence type="ECO:0000313" key="3">
    <source>
        <dbReference type="Proteomes" id="UP000224006"/>
    </source>
</evidence>
<dbReference type="PANTHER" id="PTHR43721:SF9">
    <property type="entry name" value="GTP-BINDING PROTEIN 1"/>
    <property type="match status" value="1"/>
</dbReference>
<dbReference type="KEGG" id="bbes:BESB_083750"/>
<comment type="caution">
    <text evidence="2">The sequence shown here is derived from an EMBL/GenBank/DDBJ whole genome shotgun (WGS) entry which is preliminary data.</text>
</comment>
<dbReference type="Gene3D" id="3.40.50.300">
    <property type="entry name" value="P-loop containing nucleotide triphosphate hydrolases"/>
    <property type="match status" value="1"/>
</dbReference>
<dbReference type="EMBL" id="NWUJ01000009">
    <property type="protein sequence ID" value="PFH33176.1"/>
    <property type="molecule type" value="Genomic_DNA"/>
</dbReference>
<feature type="compositionally biased region" description="Basic and acidic residues" evidence="1">
    <location>
        <begin position="569"/>
        <end position="581"/>
    </location>
</feature>
<dbReference type="GeneID" id="40313301"/>
<feature type="region of interest" description="Disordered" evidence="1">
    <location>
        <begin position="1"/>
        <end position="148"/>
    </location>
</feature>
<dbReference type="RefSeq" id="XP_029217185.1">
    <property type="nucleotide sequence ID" value="XM_029366725.1"/>
</dbReference>
<dbReference type="Proteomes" id="UP000224006">
    <property type="component" value="Chromosome VIII"/>
</dbReference>
<evidence type="ECO:0008006" key="4">
    <source>
        <dbReference type="Google" id="ProtNLM"/>
    </source>
</evidence>
<feature type="compositionally biased region" description="Basic and acidic residues" evidence="1">
    <location>
        <begin position="682"/>
        <end position="698"/>
    </location>
</feature>
<feature type="compositionally biased region" description="Basic and acidic residues" evidence="1">
    <location>
        <begin position="17"/>
        <end position="68"/>
    </location>
</feature>
<feature type="region of interest" description="Disordered" evidence="1">
    <location>
        <begin position="1366"/>
        <end position="1404"/>
    </location>
</feature>
<feature type="compositionally biased region" description="Basic and acidic residues" evidence="1">
    <location>
        <begin position="874"/>
        <end position="894"/>
    </location>
</feature>
<feature type="compositionally biased region" description="Basic and acidic residues" evidence="1">
    <location>
        <begin position="1445"/>
        <end position="1457"/>
    </location>
</feature>